<evidence type="ECO:0000256" key="8">
    <source>
        <dbReference type="SAM" id="Phobius"/>
    </source>
</evidence>
<dbReference type="PRINTS" id="PR00175">
    <property type="entry name" value="NAALASMPORT"/>
</dbReference>
<keyword evidence="7 8" id="KW-0472">Membrane</keyword>
<feature type="transmembrane region" description="Helical" evidence="8">
    <location>
        <begin position="127"/>
        <end position="147"/>
    </location>
</feature>
<dbReference type="Pfam" id="PF01235">
    <property type="entry name" value="Na_Ala_symp"/>
    <property type="match status" value="1"/>
</dbReference>
<evidence type="ECO:0000256" key="5">
    <source>
        <dbReference type="ARBA" id="ARBA00022692"/>
    </source>
</evidence>
<evidence type="ECO:0000256" key="4">
    <source>
        <dbReference type="ARBA" id="ARBA00022475"/>
    </source>
</evidence>
<sequence length="194" mass="21343">YGVARGIFSNESGLGTGGIAAAAAKTTHPVRQALVSMTQTFIDTLVVVSITALCIIVTDVWTTGGEDDAATFTARAFELGLPGDWGSIIVTLSVLFFAFSTLLGWSYYGERCMEFLFGRRVVFPYRLLFVIVVYIGATTTLTTVWTFSDVMNGLMALPNLIGLLILSPLVYRETRDYFRQHPKKDTDMEKTPTD</sequence>
<comment type="similarity">
    <text evidence="2">Belongs to the alanine or glycine:cation symporter (AGCS) (TC 2.A.25) family.</text>
</comment>
<evidence type="ECO:0000313" key="9">
    <source>
        <dbReference type="EMBL" id="MFD0857018.1"/>
    </source>
</evidence>
<feature type="transmembrane region" description="Helical" evidence="8">
    <location>
        <begin position="85"/>
        <end position="107"/>
    </location>
</feature>
<dbReference type="EMBL" id="JBHTIR010004333">
    <property type="protein sequence ID" value="MFD0857018.1"/>
    <property type="molecule type" value="Genomic_DNA"/>
</dbReference>
<keyword evidence="3" id="KW-0813">Transport</keyword>
<evidence type="ECO:0000256" key="1">
    <source>
        <dbReference type="ARBA" id="ARBA00004651"/>
    </source>
</evidence>
<reference evidence="10" key="1">
    <citation type="journal article" date="2019" name="Int. J. Syst. Evol. Microbiol.">
        <title>The Global Catalogue of Microorganisms (GCM) 10K type strain sequencing project: providing services to taxonomists for standard genome sequencing and annotation.</title>
        <authorList>
            <consortium name="The Broad Institute Genomics Platform"/>
            <consortium name="The Broad Institute Genome Sequencing Center for Infectious Disease"/>
            <person name="Wu L."/>
            <person name="Ma J."/>
        </authorList>
    </citation>
    <scope>NUCLEOTIDE SEQUENCE [LARGE SCALE GENOMIC DNA]</scope>
    <source>
        <strain evidence="10">JCM 31696</strain>
    </source>
</reference>
<dbReference type="PANTHER" id="PTHR30330:SF3">
    <property type="entry name" value="TRANSCRIPTIONAL REGULATOR, LRP FAMILY"/>
    <property type="match status" value="1"/>
</dbReference>
<keyword evidence="6 8" id="KW-1133">Transmembrane helix</keyword>
<feature type="transmembrane region" description="Helical" evidence="8">
    <location>
        <begin position="153"/>
        <end position="171"/>
    </location>
</feature>
<keyword evidence="4" id="KW-1003">Cell membrane</keyword>
<name>A0ABW3CRG6_9ACTN</name>
<feature type="non-terminal residue" evidence="9">
    <location>
        <position position="1"/>
    </location>
</feature>
<feature type="transmembrane region" description="Helical" evidence="8">
    <location>
        <begin position="41"/>
        <end position="61"/>
    </location>
</feature>
<evidence type="ECO:0000256" key="6">
    <source>
        <dbReference type="ARBA" id="ARBA00022989"/>
    </source>
</evidence>
<evidence type="ECO:0000256" key="3">
    <source>
        <dbReference type="ARBA" id="ARBA00022448"/>
    </source>
</evidence>
<evidence type="ECO:0000256" key="7">
    <source>
        <dbReference type="ARBA" id="ARBA00023136"/>
    </source>
</evidence>
<protein>
    <submittedName>
        <fullName evidence="9">Alanine:cation symporter family protein</fullName>
    </submittedName>
</protein>
<keyword evidence="10" id="KW-1185">Reference proteome</keyword>
<proteinExistence type="inferred from homology"/>
<evidence type="ECO:0000256" key="2">
    <source>
        <dbReference type="ARBA" id="ARBA00009261"/>
    </source>
</evidence>
<dbReference type="Proteomes" id="UP001597083">
    <property type="component" value="Unassembled WGS sequence"/>
</dbReference>
<dbReference type="PANTHER" id="PTHR30330">
    <property type="entry name" value="AGSS FAMILY TRANSPORTER, SODIUM-ALANINE"/>
    <property type="match status" value="1"/>
</dbReference>
<evidence type="ECO:0000313" key="10">
    <source>
        <dbReference type="Proteomes" id="UP001597083"/>
    </source>
</evidence>
<comment type="caution">
    <text evidence="9">The sequence shown here is derived from an EMBL/GenBank/DDBJ whole genome shotgun (WGS) entry which is preliminary data.</text>
</comment>
<organism evidence="9 10">
    <name type="scientific">Actinomadura adrarensis</name>
    <dbReference type="NCBI Taxonomy" id="1819600"/>
    <lineage>
        <taxon>Bacteria</taxon>
        <taxon>Bacillati</taxon>
        <taxon>Actinomycetota</taxon>
        <taxon>Actinomycetes</taxon>
        <taxon>Streptosporangiales</taxon>
        <taxon>Thermomonosporaceae</taxon>
        <taxon>Actinomadura</taxon>
    </lineage>
</organism>
<accession>A0ABW3CRG6</accession>
<dbReference type="InterPro" id="IPR001463">
    <property type="entry name" value="Na/Ala_symport"/>
</dbReference>
<gene>
    <name evidence="9" type="ORF">ACFQ07_32620</name>
</gene>
<comment type="subcellular location">
    <subcellularLocation>
        <location evidence="1">Cell membrane</location>
        <topology evidence="1">Multi-pass membrane protein</topology>
    </subcellularLocation>
</comment>
<keyword evidence="5 8" id="KW-0812">Transmembrane</keyword>